<feature type="region of interest" description="Disordered" evidence="1">
    <location>
        <begin position="120"/>
        <end position="156"/>
    </location>
</feature>
<proteinExistence type="predicted"/>
<evidence type="ECO:0000313" key="4">
    <source>
        <dbReference type="EMBL" id="TID02147.1"/>
    </source>
</evidence>
<protein>
    <submittedName>
        <fullName evidence="4">Uncharacterized protein</fullName>
    </submittedName>
</protein>
<name>A0A4T0WA52_9PEZI</name>
<comment type="caution">
    <text evidence="4">The sequence shown here is derived from an EMBL/GenBank/DDBJ whole genome shotgun (WGS) entry which is preliminary data.</text>
</comment>
<reference evidence="4 5" key="1">
    <citation type="journal article" date="2019" name="Genome Biol. Evol.">
        <title>Genomic Plasticity Mediated by Transposable Elements in the Plant Pathogenic Fungus Colletotrichum higginsianum.</title>
        <authorList>
            <person name="Tsushima A."/>
            <person name="Gan P."/>
            <person name="Kumakura N."/>
            <person name="Narusaka M."/>
            <person name="Takano Y."/>
            <person name="Narusaka Y."/>
            <person name="Shirasu K."/>
        </authorList>
    </citation>
    <scope>NUCLEOTIDE SEQUENCE [LARGE SCALE GENOMIC DNA]</scope>
    <source>
        <strain evidence="4 5">MAFF305635-RFP</strain>
    </source>
</reference>
<dbReference type="Proteomes" id="UP000305883">
    <property type="component" value="Unassembled WGS sequence"/>
</dbReference>
<keyword evidence="3" id="KW-0732">Signal</keyword>
<dbReference type="EMBL" id="MWPZ01000003">
    <property type="protein sequence ID" value="TID02147.1"/>
    <property type="molecule type" value="Genomic_DNA"/>
</dbReference>
<sequence length="197" mass="20617">MQFQLALLALGGFLFSSATVLMQEAHISFDLPLPTGASSPRLEQDIKEHDPKTTSNSKPASHDVRDPGKETCGDTDLPVCGTLLQGAAGQPQKSGLVCLGTEFSTKSIVQLATERWPSFVTDPPLTTATTSSSRASSATTRPTPSATSTDSASLTPACTETPTVTVAPSSVGTKVVDLVLVQGFVVMGFALCTVWFR</sequence>
<keyword evidence="2" id="KW-1133">Transmembrane helix</keyword>
<feature type="chain" id="PRO_5020593235" evidence="3">
    <location>
        <begin position="19"/>
        <end position="197"/>
    </location>
</feature>
<feature type="compositionally biased region" description="Basic and acidic residues" evidence="1">
    <location>
        <begin position="60"/>
        <end position="71"/>
    </location>
</feature>
<gene>
    <name evidence="4" type="ORF">CH35J_003745</name>
</gene>
<accession>A0A4T0WA52</accession>
<evidence type="ECO:0000256" key="1">
    <source>
        <dbReference type="SAM" id="MobiDB-lite"/>
    </source>
</evidence>
<organism evidence="4 5">
    <name type="scientific">Colletotrichum higginsianum</name>
    <dbReference type="NCBI Taxonomy" id="80884"/>
    <lineage>
        <taxon>Eukaryota</taxon>
        <taxon>Fungi</taxon>
        <taxon>Dikarya</taxon>
        <taxon>Ascomycota</taxon>
        <taxon>Pezizomycotina</taxon>
        <taxon>Sordariomycetes</taxon>
        <taxon>Hypocreomycetidae</taxon>
        <taxon>Glomerellales</taxon>
        <taxon>Glomerellaceae</taxon>
        <taxon>Colletotrichum</taxon>
        <taxon>Colletotrichum destructivum species complex</taxon>
    </lineage>
</organism>
<feature type="signal peptide" evidence="3">
    <location>
        <begin position="1"/>
        <end position="18"/>
    </location>
</feature>
<evidence type="ECO:0000313" key="5">
    <source>
        <dbReference type="Proteomes" id="UP000305883"/>
    </source>
</evidence>
<evidence type="ECO:0000256" key="2">
    <source>
        <dbReference type="SAM" id="Phobius"/>
    </source>
</evidence>
<dbReference type="AlphaFoldDB" id="A0A4T0WA52"/>
<evidence type="ECO:0000256" key="3">
    <source>
        <dbReference type="SAM" id="SignalP"/>
    </source>
</evidence>
<feature type="compositionally biased region" description="Low complexity" evidence="1">
    <location>
        <begin position="121"/>
        <end position="156"/>
    </location>
</feature>
<feature type="region of interest" description="Disordered" evidence="1">
    <location>
        <begin position="46"/>
        <end position="71"/>
    </location>
</feature>
<keyword evidence="2" id="KW-0812">Transmembrane</keyword>
<feature type="transmembrane region" description="Helical" evidence="2">
    <location>
        <begin position="178"/>
        <end position="196"/>
    </location>
</feature>
<dbReference type="OrthoDB" id="10608421at2759"/>
<keyword evidence="2" id="KW-0472">Membrane</keyword>